<keyword evidence="3" id="KW-0288">FMN</keyword>
<reference evidence="7 8" key="1">
    <citation type="journal article" date="2016" name="BMC Genomics">
        <title>Combined genomic and structural analyses of a cultured magnetotactic bacterium reveals its niche adaptation to a dynamic environment.</title>
        <authorList>
            <person name="Araujo A.C."/>
            <person name="Morillo V."/>
            <person name="Cypriano J."/>
            <person name="Teixeira L.C."/>
            <person name="Leao P."/>
            <person name="Lyra S."/>
            <person name="Almeida L.G."/>
            <person name="Bazylinski D.A."/>
            <person name="Vasconcellos A.T."/>
            <person name="Abreu F."/>
            <person name="Lins U."/>
        </authorList>
    </citation>
    <scope>NUCLEOTIDE SEQUENCE [LARGE SCALE GENOMIC DNA]</scope>
    <source>
        <strain evidence="7 8">IT-1</strain>
    </source>
</reference>
<dbReference type="Proteomes" id="UP000194003">
    <property type="component" value="Unassembled WGS sequence"/>
</dbReference>
<keyword evidence="2" id="KW-0285">Flavoprotein</keyword>
<dbReference type="AlphaFoldDB" id="A0A1Y2JZZ6"/>
<organism evidence="7 8">
    <name type="scientific">Magnetofaba australis IT-1</name>
    <dbReference type="NCBI Taxonomy" id="1434232"/>
    <lineage>
        <taxon>Bacteria</taxon>
        <taxon>Pseudomonadati</taxon>
        <taxon>Pseudomonadota</taxon>
        <taxon>Magnetococcia</taxon>
        <taxon>Magnetococcales</taxon>
        <taxon>Magnetococcaceae</taxon>
        <taxon>Magnetofaba</taxon>
    </lineage>
</organism>
<dbReference type="PANTHER" id="PTHR33798:SF5">
    <property type="entry name" value="FLAVIN REDUCTASE LIKE DOMAIN-CONTAINING PROTEIN"/>
    <property type="match status" value="1"/>
</dbReference>
<dbReference type="GO" id="GO:0010181">
    <property type="term" value="F:FMN binding"/>
    <property type="evidence" value="ECO:0007669"/>
    <property type="project" value="InterPro"/>
</dbReference>
<dbReference type="STRING" id="1434232.MAIT1_01278"/>
<evidence type="ECO:0000259" key="6">
    <source>
        <dbReference type="SMART" id="SM00903"/>
    </source>
</evidence>
<feature type="domain" description="Flavin reductase like" evidence="6">
    <location>
        <begin position="27"/>
        <end position="177"/>
    </location>
</feature>
<evidence type="ECO:0000313" key="7">
    <source>
        <dbReference type="EMBL" id="OSM01348.1"/>
    </source>
</evidence>
<evidence type="ECO:0000256" key="1">
    <source>
        <dbReference type="ARBA" id="ARBA00001917"/>
    </source>
</evidence>
<protein>
    <recommendedName>
        <fullName evidence="6">Flavin reductase like domain-containing protein</fullName>
    </recommendedName>
</protein>
<dbReference type="SUPFAM" id="SSF50475">
    <property type="entry name" value="FMN-binding split barrel"/>
    <property type="match status" value="1"/>
</dbReference>
<dbReference type="InterPro" id="IPR012349">
    <property type="entry name" value="Split_barrel_FMN-bd"/>
</dbReference>
<evidence type="ECO:0000256" key="3">
    <source>
        <dbReference type="ARBA" id="ARBA00022643"/>
    </source>
</evidence>
<name>A0A1Y2JZZ6_9PROT</name>
<keyword evidence="8" id="KW-1185">Reference proteome</keyword>
<evidence type="ECO:0000313" key="8">
    <source>
        <dbReference type="Proteomes" id="UP000194003"/>
    </source>
</evidence>
<evidence type="ECO:0000256" key="5">
    <source>
        <dbReference type="SAM" id="MobiDB-lite"/>
    </source>
</evidence>
<dbReference type="InterPro" id="IPR002563">
    <property type="entry name" value="Flavin_Rdtase-like_dom"/>
</dbReference>
<dbReference type="Pfam" id="PF01613">
    <property type="entry name" value="Flavin_Reduct"/>
    <property type="match status" value="1"/>
</dbReference>
<dbReference type="GO" id="GO:0016646">
    <property type="term" value="F:oxidoreductase activity, acting on the CH-NH group of donors, NAD or NADP as acceptor"/>
    <property type="evidence" value="ECO:0007669"/>
    <property type="project" value="UniProtKB-ARBA"/>
</dbReference>
<comment type="cofactor">
    <cofactor evidence="1">
        <name>FMN</name>
        <dbReference type="ChEBI" id="CHEBI:58210"/>
    </cofactor>
</comment>
<evidence type="ECO:0000256" key="2">
    <source>
        <dbReference type="ARBA" id="ARBA00022630"/>
    </source>
</evidence>
<gene>
    <name evidence="7" type="ORF">MAIT1_01278</name>
</gene>
<dbReference type="EMBL" id="LVJN01000020">
    <property type="protein sequence ID" value="OSM01348.1"/>
    <property type="molecule type" value="Genomic_DNA"/>
</dbReference>
<evidence type="ECO:0000256" key="4">
    <source>
        <dbReference type="ARBA" id="ARBA00038054"/>
    </source>
</evidence>
<sequence>MILYKEFSMLVDFNALSPSQIYFAMSQTITPRPIAWILSDNGDGGFNLAPFSYFNGVCSDPPLIMFSVGAKRDGAPKDTRANIALRSNFVVHIPHSGQVEAVEKSGDALPPGESELTALGLETVPFGGFPLPRLRDCRAAFACELYRMDLIGNAPQAIIYGRIRSMWLDDAVGAHDAKGRLSVDATALDALGRLGNEYSALGPLLRPGASAPAAPKPAPTPAAAVKPVPAPKPVMEEEPPVDPNDPKAVRRAKRRQHKKAHLSDLRHQIDMVLGGPDYAQTSYEKRQELAEWLMDKLQRAKWVDEHVIATELYLLRHDHPERFH</sequence>
<dbReference type="PANTHER" id="PTHR33798">
    <property type="entry name" value="FLAVOPROTEIN OXYGENASE"/>
    <property type="match status" value="1"/>
</dbReference>
<proteinExistence type="inferred from homology"/>
<comment type="similarity">
    <text evidence="4">Belongs to the flavoredoxin family.</text>
</comment>
<dbReference type="SMART" id="SM00903">
    <property type="entry name" value="Flavin_Reduct"/>
    <property type="match status" value="1"/>
</dbReference>
<feature type="region of interest" description="Disordered" evidence="5">
    <location>
        <begin position="209"/>
        <end position="247"/>
    </location>
</feature>
<comment type="caution">
    <text evidence="7">The sequence shown here is derived from an EMBL/GenBank/DDBJ whole genome shotgun (WGS) entry which is preliminary data.</text>
</comment>
<dbReference type="Gene3D" id="2.30.110.10">
    <property type="entry name" value="Electron Transport, Fmn-binding Protein, Chain A"/>
    <property type="match status" value="1"/>
</dbReference>
<accession>A0A1Y2JZZ6</accession>